<evidence type="ECO:0000313" key="7">
    <source>
        <dbReference type="Proteomes" id="UP001200557"/>
    </source>
</evidence>
<organism evidence="6 7">
    <name type="scientific">Octadecabacter dasysiphoniae</name>
    <dbReference type="NCBI Taxonomy" id="2909341"/>
    <lineage>
        <taxon>Bacteria</taxon>
        <taxon>Pseudomonadati</taxon>
        <taxon>Pseudomonadota</taxon>
        <taxon>Alphaproteobacteria</taxon>
        <taxon>Rhodobacterales</taxon>
        <taxon>Roseobacteraceae</taxon>
        <taxon>Octadecabacter</taxon>
    </lineage>
</organism>
<feature type="domain" description="Cytochrome c" evidence="5">
    <location>
        <begin position="42"/>
        <end position="145"/>
    </location>
</feature>
<evidence type="ECO:0000256" key="4">
    <source>
        <dbReference type="PROSITE-ProRule" id="PRU00433"/>
    </source>
</evidence>
<proteinExistence type="predicted"/>
<dbReference type="InterPro" id="IPR051459">
    <property type="entry name" value="Cytochrome_c-type_DH"/>
</dbReference>
<evidence type="ECO:0000259" key="5">
    <source>
        <dbReference type="PROSITE" id="PS51007"/>
    </source>
</evidence>
<reference evidence="6 7" key="1">
    <citation type="submission" date="2022-01" db="EMBL/GenBank/DDBJ databases">
        <title>Octadecabacter sp. nov., isolated from a marine alga.</title>
        <authorList>
            <person name="Jin M.S."/>
            <person name="Kim H.M."/>
            <person name="Han D.M."/>
            <person name="Jung J.J."/>
            <person name="Jeon C.O."/>
        </authorList>
    </citation>
    <scope>NUCLEOTIDE SEQUENCE [LARGE SCALE GENOMIC DNA]</scope>
    <source>
        <strain evidence="6 7">G9-8</strain>
    </source>
</reference>
<keyword evidence="1 4" id="KW-0349">Heme</keyword>
<keyword evidence="7" id="KW-1185">Reference proteome</keyword>
<dbReference type="InterPro" id="IPR036909">
    <property type="entry name" value="Cyt_c-like_dom_sf"/>
</dbReference>
<dbReference type="PANTHER" id="PTHR35008:SF8">
    <property type="entry name" value="ALCOHOL DEHYDROGENASE CYTOCHROME C SUBUNIT"/>
    <property type="match status" value="1"/>
</dbReference>
<gene>
    <name evidence="6" type="ORF">L0664_06570</name>
</gene>
<dbReference type="SUPFAM" id="SSF46626">
    <property type="entry name" value="Cytochrome c"/>
    <property type="match status" value="2"/>
</dbReference>
<keyword evidence="3 4" id="KW-0408">Iron</keyword>
<dbReference type="RefSeq" id="WP_235224819.1">
    <property type="nucleotide sequence ID" value="NZ_JAKGAQ010000001.1"/>
</dbReference>
<keyword evidence="2 4" id="KW-0479">Metal-binding</keyword>
<dbReference type="Gene3D" id="1.10.760.10">
    <property type="entry name" value="Cytochrome c-like domain"/>
    <property type="match status" value="2"/>
</dbReference>
<dbReference type="PANTHER" id="PTHR35008">
    <property type="entry name" value="BLL4482 PROTEIN-RELATED"/>
    <property type="match status" value="1"/>
</dbReference>
<evidence type="ECO:0000313" key="6">
    <source>
        <dbReference type="EMBL" id="MCF2870725.1"/>
    </source>
</evidence>
<evidence type="ECO:0000256" key="3">
    <source>
        <dbReference type="ARBA" id="ARBA00023004"/>
    </source>
</evidence>
<evidence type="ECO:0000256" key="2">
    <source>
        <dbReference type="ARBA" id="ARBA00022723"/>
    </source>
</evidence>
<dbReference type="InterPro" id="IPR009056">
    <property type="entry name" value="Cyt_c-like_dom"/>
</dbReference>
<protein>
    <submittedName>
        <fullName evidence="6">Cytochrome c</fullName>
    </submittedName>
</protein>
<accession>A0ABS9CU05</accession>
<dbReference type="PROSITE" id="PS51007">
    <property type="entry name" value="CYTC"/>
    <property type="match status" value="2"/>
</dbReference>
<dbReference type="EMBL" id="JAKGAQ010000001">
    <property type="protein sequence ID" value="MCF2870725.1"/>
    <property type="molecule type" value="Genomic_DNA"/>
</dbReference>
<dbReference type="Proteomes" id="UP001200557">
    <property type="component" value="Unassembled WGS sequence"/>
</dbReference>
<evidence type="ECO:0000256" key="1">
    <source>
        <dbReference type="ARBA" id="ARBA00022617"/>
    </source>
</evidence>
<comment type="caution">
    <text evidence="6">The sequence shown here is derived from an EMBL/GenBank/DDBJ whole genome shotgun (WGS) entry which is preliminary data.</text>
</comment>
<feature type="domain" description="Cytochrome c" evidence="5">
    <location>
        <begin position="186"/>
        <end position="292"/>
    </location>
</feature>
<name>A0ABS9CU05_9RHOB</name>
<dbReference type="Pfam" id="PF00034">
    <property type="entry name" value="Cytochrom_C"/>
    <property type="match status" value="2"/>
</dbReference>
<sequence>MGYGRWISGFGVVGLGVAFFVTAPAPLPDDALIGADGTALIGDPIAGEMVFHAAGCASCHSAEGTDALAGGKSFVSDFGTFYAPNISTDVDHGIGAWSDHDLASAMIAGVSPNGAHYYPAFPYTTYSKMTPQDAVDLIAHLRSLPADATPSRDHDVGFPFNIRRLLGGWKFLFASDDWVVADVATPELERGRYLVEALGHCAECHTPRNALGALNTGDWMRGAANPSGDGTIPSVHSDDLGWSAQDIAIYLDSGFTPDFDTVGGEMVDVVDNTSQLSDEDRAAIAAYLVALP</sequence>